<name>A0A0B6YY69_9EUPU</name>
<dbReference type="EMBL" id="HACG01014439">
    <property type="protein sequence ID" value="CEK61304.1"/>
    <property type="molecule type" value="Transcribed_RNA"/>
</dbReference>
<evidence type="ECO:0000313" key="1">
    <source>
        <dbReference type="EMBL" id="CEK61304.1"/>
    </source>
</evidence>
<sequence length="148" mass="16773">ERQSLKTASEKRGLGNVCYESVDGKENVLKSTLSKPQATTKSIGGMVLDIYRDEPEDKGICGGRMMEIYRDEPENKGRKMEIYRDEPEDTAANVGTNGVYIYHDIPQDRENEVKVTSVKRNVRRGLGFSVYDDVEMVDVDKEYQPLTS</sequence>
<protein>
    <submittedName>
        <fullName evidence="1">Uncharacterized protein</fullName>
    </submittedName>
</protein>
<organism evidence="1">
    <name type="scientific">Arion vulgaris</name>
    <dbReference type="NCBI Taxonomy" id="1028688"/>
    <lineage>
        <taxon>Eukaryota</taxon>
        <taxon>Metazoa</taxon>
        <taxon>Spiralia</taxon>
        <taxon>Lophotrochozoa</taxon>
        <taxon>Mollusca</taxon>
        <taxon>Gastropoda</taxon>
        <taxon>Heterobranchia</taxon>
        <taxon>Euthyneura</taxon>
        <taxon>Panpulmonata</taxon>
        <taxon>Eupulmonata</taxon>
        <taxon>Stylommatophora</taxon>
        <taxon>Helicina</taxon>
        <taxon>Arionoidea</taxon>
        <taxon>Arionidae</taxon>
        <taxon>Arion</taxon>
    </lineage>
</organism>
<proteinExistence type="predicted"/>
<gene>
    <name evidence="1" type="primary">ORF41890</name>
</gene>
<reference evidence="1" key="1">
    <citation type="submission" date="2014-12" db="EMBL/GenBank/DDBJ databases">
        <title>Insight into the proteome of Arion vulgaris.</title>
        <authorList>
            <person name="Aradska J."/>
            <person name="Bulat T."/>
            <person name="Smidak R."/>
            <person name="Sarate P."/>
            <person name="Gangsoo J."/>
            <person name="Sialana F."/>
            <person name="Bilban M."/>
            <person name="Lubec G."/>
        </authorList>
    </citation>
    <scope>NUCLEOTIDE SEQUENCE</scope>
    <source>
        <tissue evidence="1">Skin</tissue>
    </source>
</reference>
<feature type="non-terminal residue" evidence="1">
    <location>
        <position position="1"/>
    </location>
</feature>
<accession>A0A0B6YY69</accession>
<feature type="non-terminal residue" evidence="1">
    <location>
        <position position="148"/>
    </location>
</feature>
<dbReference type="AlphaFoldDB" id="A0A0B6YY69"/>